<dbReference type="InterPro" id="IPR024072">
    <property type="entry name" value="DHFR-like_dom_sf"/>
</dbReference>
<feature type="domain" description="CMP/dCMP-type deaminase" evidence="18">
    <location>
        <begin position="2"/>
        <end position="122"/>
    </location>
</feature>
<keyword evidence="20" id="KW-1185">Reference proteome</keyword>
<evidence type="ECO:0000256" key="7">
    <source>
        <dbReference type="ARBA" id="ARBA00022723"/>
    </source>
</evidence>
<evidence type="ECO:0000256" key="12">
    <source>
        <dbReference type="ARBA" id="ARBA00049861"/>
    </source>
</evidence>
<feature type="binding site" evidence="17">
    <location>
        <position position="51"/>
    </location>
    <ligand>
        <name>Zn(2+)</name>
        <dbReference type="ChEBI" id="CHEBI:29105"/>
        <note>catalytic</note>
    </ligand>
</feature>
<dbReference type="EMBL" id="CP018258">
    <property type="protein sequence ID" value="APV44571.1"/>
    <property type="molecule type" value="Genomic_DNA"/>
</dbReference>
<evidence type="ECO:0000313" key="19">
    <source>
        <dbReference type="EMBL" id="APV44571.1"/>
    </source>
</evidence>
<keyword evidence="14 19" id="KW-0378">Hydrolase</keyword>
<dbReference type="NCBIfam" id="TIGR00227">
    <property type="entry name" value="ribD_Cterm"/>
    <property type="match status" value="1"/>
</dbReference>
<dbReference type="EC" id="3.5.4.26" evidence="14"/>
<feature type="binding site" evidence="17">
    <location>
        <position position="76"/>
    </location>
    <ligand>
        <name>Zn(2+)</name>
        <dbReference type="ChEBI" id="CHEBI:29105"/>
        <note>catalytic</note>
    </ligand>
</feature>
<dbReference type="GO" id="GO:0009231">
    <property type="term" value="P:riboflavin biosynthetic process"/>
    <property type="evidence" value="ECO:0007669"/>
    <property type="project" value="UniProtKB-UniPathway"/>
</dbReference>
<feature type="binding site" evidence="16">
    <location>
        <position position="298"/>
    </location>
    <ligand>
        <name>substrate</name>
    </ligand>
</feature>
<evidence type="ECO:0000259" key="18">
    <source>
        <dbReference type="PROSITE" id="PS51747"/>
    </source>
</evidence>
<name>A0A1P8F7X3_9CHLR</name>
<keyword evidence="9 14" id="KW-0521">NADP</keyword>
<keyword evidence="7 14" id="KW-0479">Metal-binding</keyword>
<dbReference type="Proteomes" id="UP000185934">
    <property type="component" value="Chromosome"/>
</dbReference>
<dbReference type="InterPro" id="IPR016192">
    <property type="entry name" value="APOBEC/CMP_deaminase_Zn-bd"/>
</dbReference>
<comment type="catalytic activity">
    <reaction evidence="12 14">
        <text>5-amino-6-(5-phospho-D-ribitylamino)uracil + NADP(+) = 5-amino-6-(5-phospho-D-ribosylamino)uracil + NADPH + H(+)</text>
        <dbReference type="Rhea" id="RHEA:17845"/>
        <dbReference type="ChEBI" id="CHEBI:15378"/>
        <dbReference type="ChEBI" id="CHEBI:57783"/>
        <dbReference type="ChEBI" id="CHEBI:58349"/>
        <dbReference type="ChEBI" id="CHEBI:58421"/>
        <dbReference type="ChEBI" id="CHEBI:58453"/>
        <dbReference type="EC" id="1.1.1.193"/>
    </reaction>
</comment>
<comment type="catalytic activity">
    <reaction evidence="13 14">
        <text>2,5-diamino-6-hydroxy-4-(5-phosphoribosylamino)-pyrimidine + H2O + H(+) = 5-amino-6-(5-phospho-D-ribosylamino)uracil + NH4(+)</text>
        <dbReference type="Rhea" id="RHEA:21868"/>
        <dbReference type="ChEBI" id="CHEBI:15377"/>
        <dbReference type="ChEBI" id="CHEBI:15378"/>
        <dbReference type="ChEBI" id="CHEBI:28938"/>
        <dbReference type="ChEBI" id="CHEBI:58453"/>
        <dbReference type="ChEBI" id="CHEBI:58614"/>
        <dbReference type="EC" id="3.5.4.26"/>
    </reaction>
</comment>
<feature type="binding site" evidence="16">
    <location>
        <position position="205"/>
    </location>
    <ligand>
        <name>substrate</name>
    </ligand>
</feature>
<dbReference type="PROSITE" id="PS51747">
    <property type="entry name" value="CYT_DCMP_DEAMINASES_2"/>
    <property type="match status" value="1"/>
</dbReference>
<evidence type="ECO:0000256" key="9">
    <source>
        <dbReference type="ARBA" id="ARBA00022857"/>
    </source>
</evidence>
<dbReference type="AlphaFoldDB" id="A0A1P8F7X3"/>
<dbReference type="InterPro" id="IPR050765">
    <property type="entry name" value="Riboflavin_Biosynth_HTPR"/>
</dbReference>
<evidence type="ECO:0000256" key="17">
    <source>
        <dbReference type="PIRSR" id="PIRSR006769-3"/>
    </source>
</evidence>
<gene>
    <name evidence="19" type="primary">ribD</name>
    <name evidence="19" type="ORF">Dform_01243</name>
</gene>
<dbReference type="KEGG" id="dfo:Dform_01243"/>
<evidence type="ECO:0000256" key="1">
    <source>
        <dbReference type="ARBA" id="ARBA00002151"/>
    </source>
</evidence>
<dbReference type="SUPFAM" id="SSF53927">
    <property type="entry name" value="Cytidine deaminase-like"/>
    <property type="match status" value="1"/>
</dbReference>
<dbReference type="Pfam" id="PF01872">
    <property type="entry name" value="RibD_C"/>
    <property type="match status" value="1"/>
</dbReference>
<comment type="similarity">
    <text evidence="4 14">In the N-terminal section; belongs to the cytidine and deoxycytidylate deaminase family.</text>
</comment>
<organism evidence="19 20">
    <name type="scientific">Dehalogenimonas formicexedens</name>
    <dbReference type="NCBI Taxonomy" id="1839801"/>
    <lineage>
        <taxon>Bacteria</taxon>
        <taxon>Bacillati</taxon>
        <taxon>Chloroflexota</taxon>
        <taxon>Dehalococcoidia</taxon>
        <taxon>Dehalococcoidales</taxon>
        <taxon>Dehalococcoidaceae</taxon>
        <taxon>Dehalogenimonas</taxon>
    </lineage>
</organism>
<evidence type="ECO:0000256" key="8">
    <source>
        <dbReference type="ARBA" id="ARBA00022833"/>
    </source>
</evidence>
<evidence type="ECO:0000256" key="3">
    <source>
        <dbReference type="ARBA" id="ARBA00004910"/>
    </source>
</evidence>
<feature type="binding site" evidence="16">
    <location>
        <position position="208"/>
    </location>
    <ligand>
        <name>substrate</name>
    </ligand>
</feature>
<dbReference type="InterPro" id="IPR002125">
    <property type="entry name" value="CMP_dCMP_dom"/>
</dbReference>
<evidence type="ECO:0000256" key="11">
    <source>
        <dbReference type="ARBA" id="ARBA00023268"/>
    </source>
</evidence>
<feature type="binding site" evidence="16">
    <location>
        <position position="185"/>
    </location>
    <ligand>
        <name>substrate</name>
    </ligand>
</feature>
<dbReference type="GO" id="GO:0008703">
    <property type="term" value="F:5-amino-6-(5-phosphoribosylamino)uracil reductase activity"/>
    <property type="evidence" value="ECO:0007669"/>
    <property type="project" value="UniProtKB-EC"/>
</dbReference>
<sequence>MAFTMDYMEQALKLARLALGEVSPNPAVGAVIVRGDEIVGEGFTQPPGQDHAEIVALKQAGEQSHGATMYVTLEPCCHFGRTPPCTRAIIAAGIKAVHIATLDDNPRVFGCGKAELESAGIEVHIGERREEARELNEAYFKYINTGLPFVTAKYSMSLDGKIATRTMDSKWISNDDSRLFSHTLRHASDAIMAGVGTVLADNPRLTARGCAGRGGTSHKQPMRVIVDSNGRTPLDACVFTEPGKTLIALGRAVPESRLDAYRKVGAEVVQLPGRDGRVGLEPLLRYLGERQITSLLVEGGGTLLGSLFDERLVDKVVAIVAPIIIGGAGAKTPVAGVGVEKIAQALSLENVRVTRSGDDTVISGYVVKE</sequence>
<evidence type="ECO:0000256" key="5">
    <source>
        <dbReference type="ARBA" id="ARBA00007417"/>
    </source>
</evidence>
<dbReference type="CDD" id="cd01284">
    <property type="entry name" value="Riboflavin_deaminase-reductase"/>
    <property type="match status" value="1"/>
</dbReference>
<dbReference type="NCBIfam" id="TIGR00326">
    <property type="entry name" value="eubact_ribD"/>
    <property type="match status" value="1"/>
</dbReference>
<evidence type="ECO:0000256" key="10">
    <source>
        <dbReference type="ARBA" id="ARBA00023002"/>
    </source>
</evidence>
<evidence type="ECO:0000256" key="15">
    <source>
        <dbReference type="PIRSR" id="PIRSR006769-1"/>
    </source>
</evidence>
<dbReference type="GO" id="GO:0008270">
    <property type="term" value="F:zinc ion binding"/>
    <property type="evidence" value="ECO:0007669"/>
    <property type="project" value="InterPro"/>
</dbReference>
<dbReference type="PANTHER" id="PTHR38011:SF7">
    <property type="entry name" value="2,5-DIAMINO-6-RIBOSYLAMINO-4(3H)-PYRIMIDINONE 5'-PHOSPHATE REDUCTASE"/>
    <property type="match status" value="1"/>
</dbReference>
<dbReference type="Pfam" id="PF00383">
    <property type="entry name" value="dCMP_cyt_deam_1"/>
    <property type="match status" value="1"/>
</dbReference>
<feature type="binding site" evidence="17">
    <location>
        <position position="85"/>
    </location>
    <ligand>
        <name>Zn(2+)</name>
        <dbReference type="ChEBI" id="CHEBI:29105"/>
        <note>catalytic</note>
    </ligand>
</feature>
<dbReference type="SUPFAM" id="SSF53597">
    <property type="entry name" value="Dihydrofolate reductase-like"/>
    <property type="match status" value="1"/>
</dbReference>
<comment type="similarity">
    <text evidence="5 14">In the C-terminal section; belongs to the HTP reductase family.</text>
</comment>
<accession>A0A1P8F7X3</accession>
<feature type="binding site" evidence="16">
    <location>
        <position position="228"/>
    </location>
    <ligand>
        <name>NADP(+)</name>
        <dbReference type="ChEBI" id="CHEBI:58349"/>
    </ligand>
</feature>
<dbReference type="InterPro" id="IPR016193">
    <property type="entry name" value="Cytidine_deaminase-like"/>
</dbReference>
<dbReference type="Gene3D" id="3.40.140.10">
    <property type="entry name" value="Cytidine Deaminase, domain 2"/>
    <property type="match status" value="1"/>
</dbReference>
<dbReference type="PROSITE" id="PS00903">
    <property type="entry name" value="CYT_DCMP_DEAMINASES_1"/>
    <property type="match status" value="1"/>
</dbReference>
<keyword evidence="6 14" id="KW-0686">Riboflavin biosynthesis</keyword>
<dbReference type="InterPro" id="IPR002734">
    <property type="entry name" value="RibDG_C"/>
</dbReference>
<protein>
    <recommendedName>
        <fullName evidence="14">Riboflavin biosynthesis protein RibD</fullName>
    </recommendedName>
    <domain>
        <recommendedName>
            <fullName evidence="14">Diaminohydroxyphosphoribosylaminopyrimidine deaminase</fullName>
            <shortName evidence="14">DRAP deaminase</shortName>
            <ecNumber evidence="14">3.5.4.26</ecNumber>
        </recommendedName>
        <alternativeName>
            <fullName evidence="14">Riboflavin-specific deaminase</fullName>
        </alternativeName>
    </domain>
    <domain>
        <recommendedName>
            <fullName evidence="14">5-amino-6-(5-phosphoribosylamino)uracil reductase</fullName>
            <ecNumber evidence="14">1.1.1.193</ecNumber>
        </recommendedName>
        <alternativeName>
            <fullName evidence="14">HTP reductase</fullName>
        </alternativeName>
    </domain>
</protein>
<comment type="pathway">
    <text evidence="3 14">Cofactor biosynthesis; riboflavin biosynthesis; 5-amino-6-(D-ribitylamino)uracil from GTP: step 3/4.</text>
</comment>
<comment type="cofactor">
    <cofactor evidence="14 17">
        <name>Zn(2+)</name>
        <dbReference type="ChEBI" id="CHEBI:29105"/>
    </cofactor>
    <text evidence="14 17">Binds 1 zinc ion.</text>
</comment>
<proteinExistence type="inferred from homology"/>
<feature type="binding site" evidence="16">
    <location>
        <position position="197"/>
    </location>
    <ligand>
        <name>NADP(+)</name>
        <dbReference type="ChEBI" id="CHEBI:58349"/>
    </ligand>
</feature>
<reference evidence="20" key="1">
    <citation type="submission" date="2016-11" db="EMBL/GenBank/DDBJ databases">
        <title>Dehalogenimonas formicexedens sp. nov., a chlorinated alkane respiring bacterium isolated from contaminated groundwater.</title>
        <authorList>
            <person name="Key T.A."/>
            <person name="Bowman K.S."/>
            <person name="Lee I."/>
            <person name="Chun J."/>
            <person name="Albuquerque L."/>
            <person name="da Costa M.S."/>
            <person name="Rainey F.A."/>
            <person name="Moe W.M."/>
        </authorList>
    </citation>
    <scope>NUCLEOTIDE SEQUENCE [LARGE SCALE GENOMIC DNA]</scope>
    <source>
        <strain evidence="20">NSZ-14</strain>
    </source>
</reference>
<feature type="active site" description="Proton donor" evidence="15">
    <location>
        <position position="53"/>
    </location>
</feature>
<dbReference type="EC" id="1.1.1.193" evidence="14"/>
<evidence type="ECO:0000256" key="4">
    <source>
        <dbReference type="ARBA" id="ARBA00005259"/>
    </source>
</evidence>
<evidence type="ECO:0000256" key="6">
    <source>
        <dbReference type="ARBA" id="ARBA00022619"/>
    </source>
</evidence>
<dbReference type="PIRSF" id="PIRSF006769">
    <property type="entry name" value="RibD"/>
    <property type="match status" value="1"/>
</dbReference>
<evidence type="ECO:0000256" key="2">
    <source>
        <dbReference type="ARBA" id="ARBA00004882"/>
    </source>
</evidence>
<dbReference type="UniPathway" id="UPA00275">
    <property type="reaction ID" value="UER00401"/>
</dbReference>
<dbReference type="InterPro" id="IPR004794">
    <property type="entry name" value="Eubact_RibD"/>
</dbReference>
<dbReference type="STRING" id="1839801.Dform_01243"/>
<dbReference type="GO" id="GO:0008835">
    <property type="term" value="F:diaminohydroxyphosphoribosylaminopyrimidine deaminase activity"/>
    <property type="evidence" value="ECO:0007669"/>
    <property type="project" value="UniProtKB-EC"/>
</dbReference>
<keyword evidence="11" id="KW-0511">Multifunctional enzyme</keyword>
<evidence type="ECO:0000313" key="20">
    <source>
        <dbReference type="Proteomes" id="UP000185934"/>
    </source>
</evidence>
<feature type="binding site" evidence="16">
    <location>
        <position position="201"/>
    </location>
    <ligand>
        <name>NADP(+)</name>
        <dbReference type="ChEBI" id="CHEBI:58349"/>
    </ligand>
</feature>
<keyword evidence="8 14" id="KW-0862">Zinc</keyword>
<dbReference type="GO" id="GO:0050661">
    <property type="term" value="F:NADP binding"/>
    <property type="evidence" value="ECO:0007669"/>
    <property type="project" value="InterPro"/>
</dbReference>
<feature type="binding site" evidence="16">
    <location>
        <position position="169"/>
    </location>
    <ligand>
        <name>NADP(+)</name>
        <dbReference type="ChEBI" id="CHEBI:58349"/>
    </ligand>
</feature>
<evidence type="ECO:0000256" key="13">
    <source>
        <dbReference type="ARBA" id="ARBA00049886"/>
    </source>
</evidence>
<dbReference type="Gene3D" id="3.40.430.10">
    <property type="entry name" value="Dihydrofolate Reductase, subunit A"/>
    <property type="match status" value="1"/>
</dbReference>
<comment type="function">
    <text evidence="1 14">Converts 2,5-diamino-6-(ribosylamino)-4(3h)-pyrimidinone 5'-phosphate into 5-amino-6-(ribosylamino)-2,4(1h,3h)-pyrimidinedione 5'-phosphate.</text>
</comment>
<keyword evidence="10 14" id="KW-0560">Oxidoreductase</keyword>
<dbReference type="InterPro" id="IPR011549">
    <property type="entry name" value="RibD_C"/>
</dbReference>
<dbReference type="PANTHER" id="PTHR38011">
    <property type="entry name" value="DIHYDROFOLATE REDUCTASE FAMILY PROTEIN (AFU_ORTHOLOGUE AFUA_8G06820)"/>
    <property type="match status" value="1"/>
</dbReference>
<evidence type="ECO:0000256" key="14">
    <source>
        <dbReference type="PIRNR" id="PIRNR006769"/>
    </source>
</evidence>
<feature type="binding site" evidence="16">
    <location>
        <begin position="300"/>
        <end position="306"/>
    </location>
    <ligand>
        <name>NADP(+)</name>
        <dbReference type="ChEBI" id="CHEBI:58349"/>
    </ligand>
</feature>
<evidence type="ECO:0000256" key="16">
    <source>
        <dbReference type="PIRSR" id="PIRSR006769-2"/>
    </source>
</evidence>
<comment type="pathway">
    <text evidence="2 14">Cofactor biosynthesis; riboflavin biosynthesis; 5-amino-6-(D-ribitylamino)uracil from GTP: step 2/4.</text>
</comment>
<feature type="binding site" evidence="16">
    <location>
        <position position="171"/>
    </location>
    <ligand>
        <name>NADP(+)</name>
        <dbReference type="ChEBI" id="CHEBI:58349"/>
    </ligand>
</feature>